<dbReference type="Proteomes" id="UP001149719">
    <property type="component" value="Unassembled WGS sequence"/>
</dbReference>
<evidence type="ECO:0000313" key="12">
    <source>
        <dbReference type="EMBL" id="MCZ2723563.1"/>
    </source>
</evidence>
<dbReference type="RefSeq" id="WP_269127698.1">
    <property type="nucleotide sequence ID" value="NZ_JAPUBN010000024.1"/>
</dbReference>
<comment type="function">
    <text evidence="1 10">Controls the rotational direction of flagella during chemotaxis.</text>
</comment>
<keyword evidence="11" id="KW-0732">Signal</keyword>
<evidence type="ECO:0000313" key="13">
    <source>
        <dbReference type="Proteomes" id="UP001149719"/>
    </source>
</evidence>
<sequence length="137" mass="15471">MKQRTIPYILLTFILSFVALNSAYAEEEEAVSLPVYIELTPDFIVNYGAKGNKLKYIKTGITLRTKTEMASYIESNMPLVRDSIVIFMSQLKDEQVKGALAREQSRKDALVALNETLKEETGQEPVIDLLFSSFVTQ</sequence>
<comment type="similarity">
    <text evidence="3 10">Belongs to the FliL family.</text>
</comment>
<evidence type="ECO:0000256" key="2">
    <source>
        <dbReference type="ARBA" id="ARBA00004162"/>
    </source>
</evidence>
<proteinExistence type="inferred from homology"/>
<dbReference type="InterPro" id="IPR005503">
    <property type="entry name" value="FliL"/>
</dbReference>
<keyword evidence="5 10" id="KW-0145">Chemotaxis</keyword>
<reference evidence="12" key="1">
    <citation type="submission" date="2022-12" db="EMBL/GenBank/DDBJ databases">
        <title>Marinomonas 15G1-11 sp. nov, isolated from marine algae.</title>
        <authorList>
            <person name="Butt M."/>
            <person name="Choi D.G."/>
            <person name="Kim J.M."/>
            <person name="Lee J.K."/>
            <person name="Baek J.H."/>
            <person name="Jeon C.O."/>
        </authorList>
    </citation>
    <scope>NUCLEOTIDE SEQUENCE</scope>
    <source>
        <strain evidence="12">15G1-11</strain>
    </source>
</reference>
<evidence type="ECO:0000256" key="1">
    <source>
        <dbReference type="ARBA" id="ARBA00002254"/>
    </source>
</evidence>
<keyword evidence="9 10" id="KW-0472">Membrane</keyword>
<feature type="chain" id="PRO_5047097911" description="Flagellar protein FliL" evidence="11">
    <location>
        <begin position="26"/>
        <end position="137"/>
    </location>
</feature>
<evidence type="ECO:0000256" key="10">
    <source>
        <dbReference type="RuleBase" id="RU364125"/>
    </source>
</evidence>
<dbReference type="PANTHER" id="PTHR35091:SF2">
    <property type="entry name" value="FLAGELLAR PROTEIN FLIL"/>
    <property type="match status" value="1"/>
</dbReference>
<dbReference type="PANTHER" id="PTHR35091">
    <property type="entry name" value="FLAGELLAR PROTEIN FLIL"/>
    <property type="match status" value="1"/>
</dbReference>
<evidence type="ECO:0000256" key="8">
    <source>
        <dbReference type="ARBA" id="ARBA00022989"/>
    </source>
</evidence>
<keyword evidence="12" id="KW-0969">Cilium</keyword>
<accession>A0ABT4JYV5</accession>
<feature type="signal peptide" evidence="11">
    <location>
        <begin position="1"/>
        <end position="25"/>
    </location>
</feature>
<keyword evidence="8" id="KW-1133">Transmembrane helix</keyword>
<keyword evidence="6" id="KW-0812">Transmembrane</keyword>
<comment type="subcellular location">
    <subcellularLocation>
        <location evidence="10">Cell inner membrane</location>
    </subcellularLocation>
    <subcellularLocation>
        <location evidence="2">Cell membrane</location>
        <topology evidence="2">Single-pass membrane protein</topology>
    </subcellularLocation>
</comment>
<keyword evidence="12" id="KW-0966">Cell projection</keyword>
<evidence type="ECO:0000256" key="6">
    <source>
        <dbReference type="ARBA" id="ARBA00022692"/>
    </source>
</evidence>
<evidence type="ECO:0000256" key="7">
    <source>
        <dbReference type="ARBA" id="ARBA00022779"/>
    </source>
</evidence>
<evidence type="ECO:0000256" key="5">
    <source>
        <dbReference type="ARBA" id="ARBA00022500"/>
    </source>
</evidence>
<evidence type="ECO:0000256" key="11">
    <source>
        <dbReference type="SAM" id="SignalP"/>
    </source>
</evidence>
<keyword evidence="7 10" id="KW-0283">Flagellar rotation</keyword>
<evidence type="ECO:0000256" key="4">
    <source>
        <dbReference type="ARBA" id="ARBA00022475"/>
    </source>
</evidence>
<keyword evidence="13" id="KW-1185">Reference proteome</keyword>
<gene>
    <name evidence="12" type="ORF">O1D97_18595</name>
</gene>
<evidence type="ECO:0000256" key="9">
    <source>
        <dbReference type="ARBA" id="ARBA00023136"/>
    </source>
</evidence>
<dbReference type="EMBL" id="JAPUBN010000024">
    <property type="protein sequence ID" value="MCZ2723563.1"/>
    <property type="molecule type" value="Genomic_DNA"/>
</dbReference>
<organism evidence="12 13">
    <name type="scientific">Marinomonas phaeophyticola</name>
    <dbReference type="NCBI Taxonomy" id="3004091"/>
    <lineage>
        <taxon>Bacteria</taxon>
        <taxon>Pseudomonadati</taxon>
        <taxon>Pseudomonadota</taxon>
        <taxon>Gammaproteobacteria</taxon>
        <taxon>Oceanospirillales</taxon>
        <taxon>Oceanospirillaceae</taxon>
        <taxon>Marinomonas</taxon>
    </lineage>
</organism>
<protein>
    <recommendedName>
        <fullName evidence="10">Flagellar protein FliL</fullName>
    </recommendedName>
</protein>
<name>A0ABT4JYV5_9GAMM</name>
<dbReference type="Pfam" id="PF03748">
    <property type="entry name" value="FliL"/>
    <property type="match status" value="1"/>
</dbReference>
<keyword evidence="10" id="KW-0997">Cell inner membrane</keyword>
<keyword evidence="4" id="KW-1003">Cell membrane</keyword>
<evidence type="ECO:0000256" key="3">
    <source>
        <dbReference type="ARBA" id="ARBA00008281"/>
    </source>
</evidence>
<keyword evidence="12" id="KW-0282">Flagellum</keyword>
<comment type="caution">
    <text evidence="12">The sequence shown here is derived from an EMBL/GenBank/DDBJ whole genome shotgun (WGS) entry which is preliminary data.</text>
</comment>